<protein>
    <recommendedName>
        <fullName evidence="6">Calcineurin-like phosphoesterase domain-containing protein</fullName>
    </recommendedName>
</protein>
<keyword evidence="5" id="KW-1185">Reference proteome</keyword>
<dbReference type="Proteomes" id="UP000323632">
    <property type="component" value="Unassembled WGS sequence"/>
</dbReference>
<evidence type="ECO:0000313" key="4">
    <source>
        <dbReference type="EMBL" id="KAA5532511.1"/>
    </source>
</evidence>
<evidence type="ECO:0008006" key="6">
    <source>
        <dbReference type="Google" id="ProtNLM"/>
    </source>
</evidence>
<keyword evidence="3" id="KW-0732">Signal</keyword>
<dbReference type="GO" id="GO:0016787">
    <property type="term" value="F:hydrolase activity"/>
    <property type="evidence" value="ECO:0007669"/>
    <property type="project" value="UniProtKB-KW"/>
</dbReference>
<dbReference type="SUPFAM" id="SSF56300">
    <property type="entry name" value="Metallo-dependent phosphatases"/>
    <property type="match status" value="1"/>
</dbReference>
<dbReference type="PANTHER" id="PTHR10340">
    <property type="entry name" value="SPHINGOMYELIN PHOSPHODIESTERASE"/>
    <property type="match status" value="1"/>
</dbReference>
<name>A0A5M6CBT3_9BACT</name>
<dbReference type="RefSeq" id="WP_150034014.1">
    <property type="nucleotide sequence ID" value="NZ_VWSH01000004.1"/>
</dbReference>
<organism evidence="4 5">
    <name type="scientific">Taibaiella lutea</name>
    <dbReference type="NCBI Taxonomy" id="2608001"/>
    <lineage>
        <taxon>Bacteria</taxon>
        <taxon>Pseudomonadati</taxon>
        <taxon>Bacteroidota</taxon>
        <taxon>Chitinophagia</taxon>
        <taxon>Chitinophagales</taxon>
        <taxon>Chitinophagaceae</taxon>
        <taxon>Taibaiella</taxon>
    </lineage>
</organism>
<evidence type="ECO:0000256" key="2">
    <source>
        <dbReference type="ARBA" id="ARBA00023180"/>
    </source>
</evidence>
<reference evidence="4 5" key="1">
    <citation type="submission" date="2019-09" db="EMBL/GenBank/DDBJ databases">
        <title>Genome sequence and assembly of Taibaiella sp.</title>
        <authorList>
            <person name="Chhetri G."/>
        </authorList>
    </citation>
    <scope>NUCLEOTIDE SEQUENCE [LARGE SCALE GENOMIC DNA]</scope>
    <source>
        <strain evidence="4 5">KVB11</strain>
    </source>
</reference>
<dbReference type="Gene3D" id="3.60.21.10">
    <property type="match status" value="1"/>
</dbReference>
<gene>
    <name evidence="4" type="ORF">F0919_17155</name>
</gene>
<evidence type="ECO:0000256" key="3">
    <source>
        <dbReference type="SAM" id="SignalP"/>
    </source>
</evidence>
<dbReference type="InterPro" id="IPR029052">
    <property type="entry name" value="Metallo-depent_PP-like"/>
</dbReference>
<feature type="chain" id="PRO_5024440565" description="Calcineurin-like phosphoesterase domain-containing protein" evidence="3">
    <location>
        <begin position="20"/>
        <end position="366"/>
    </location>
</feature>
<dbReference type="PANTHER" id="PTHR10340:SF57">
    <property type="entry name" value="METALLOPHOS DOMAIN-CONTAINING PROTEIN"/>
    <property type="match status" value="1"/>
</dbReference>
<sequence>MKKLAFLLLLIVPSLQSLCQTNSILVLSDVHVELSPAEANPADKDADTMLFTAAVKSVGAQKFPFIIMPGDLMPHGNAHDTASMKKTLEYVIEHVQNLDKDAIILPALGNNDCMAHNTPDDMTYEVFYGSALKRIDKDSSIYKTFKKGGYYQYTKDDLSVIVLNTLLFASFVHGQDSAAKQELCWLGAALQNALQTNRKVWIVYHVPPGIDRYNNSQSWHQAIQEMYIDTIKKYAPIIKFQLAGHTHMNDYRLITHNKTIISYIDIAPGLNTRNGNNPAYQIVDYNVPDKTINEVKTYFTNASYRVWDSFSFKDFNFDFLLNFKENNPKGVAFVQHYSANSGQAMSNGHKIIWDDGFAGGSVIKAD</sequence>
<dbReference type="AlphaFoldDB" id="A0A5M6CBT3"/>
<feature type="signal peptide" evidence="3">
    <location>
        <begin position="1"/>
        <end position="19"/>
    </location>
</feature>
<comment type="caution">
    <text evidence="4">The sequence shown here is derived from an EMBL/GenBank/DDBJ whole genome shotgun (WGS) entry which is preliminary data.</text>
</comment>
<keyword evidence="2" id="KW-0325">Glycoprotein</keyword>
<keyword evidence="1" id="KW-0378">Hydrolase</keyword>
<accession>A0A5M6CBT3</accession>
<proteinExistence type="predicted"/>
<dbReference type="EMBL" id="VWSH01000004">
    <property type="protein sequence ID" value="KAA5532511.1"/>
    <property type="molecule type" value="Genomic_DNA"/>
</dbReference>
<evidence type="ECO:0000313" key="5">
    <source>
        <dbReference type="Proteomes" id="UP000323632"/>
    </source>
</evidence>
<evidence type="ECO:0000256" key="1">
    <source>
        <dbReference type="ARBA" id="ARBA00022801"/>
    </source>
</evidence>